<feature type="transmembrane region" description="Helical" evidence="9">
    <location>
        <begin position="264"/>
        <end position="282"/>
    </location>
</feature>
<dbReference type="GO" id="GO:0005886">
    <property type="term" value="C:plasma membrane"/>
    <property type="evidence" value="ECO:0007669"/>
    <property type="project" value="UniProtKB-SubCell"/>
</dbReference>
<evidence type="ECO:0000256" key="9">
    <source>
        <dbReference type="SAM" id="Phobius"/>
    </source>
</evidence>
<feature type="transmembrane region" description="Helical" evidence="9">
    <location>
        <begin position="288"/>
        <end position="305"/>
    </location>
</feature>
<keyword evidence="3" id="KW-0328">Glycosyltransferase</keyword>
<keyword evidence="11" id="KW-1185">Reference proteome</keyword>
<feature type="compositionally biased region" description="Low complexity" evidence="8">
    <location>
        <begin position="14"/>
        <end position="23"/>
    </location>
</feature>
<dbReference type="RefSeq" id="WP_115102428.1">
    <property type="nucleotide sequence ID" value="NZ_QHKS01000011.1"/>
</dbReference>
<evidence type="ECO:0000256" key="4">
    <source>
        <dbReference type="ARBA" id="ARBA00022679"/>
    </source>
</evidence>
<feature type="transmembrane region" description="Helical" evidence="9">
    <location>
        <begin position="88"/>
        <end position="106"/>
    </location>
</feature>
<keyword evidence="4 10" id="KW-0808">Transferase</keyword>
<keyword evidence="2" id="KW-1003">Cell membrane</keyword>
<evidence type="ECO:0000256" key="2">
    <source>
        <dbReference type="ARBA" id="ARBA00022475"/>
    </source>
</evidence>
<evidence type="ECO:0000256" key="6">
    <source>
        <dbReference type="ARBA" id="ARBA00022989"/>
    </source>
</evidence>
<feature type="compositionally biased region" description="Low complexity" evidence="8">
    <location>
        <begin position="32"/>
        <end position="43"/>
    </location>
</feature>
<feature type="transmembrane region" description="Helical" evidence="9">
    <location>
        <begin position="426"/>
        <end position="445"/>
    </location>
</feature>
<evidence type="ECO:0000256" key="5">
    <source>
        <dbReference type="ARBA" id="ARBA00022692"/>
    </source>
</evidence>
<feature type="transmembrane region" description="Helical" evidence="9">
    <location>
        <begin position="312"/>
        <end position="335"/>
    </location>
</feature>
<dbReference type="GO" id="GO:0009103">
    <property type="term" value="P:lipopolysaccharide biosynthetic process"/>
    <property type="evidence" value="ECO:0007669"/>
    <property type="project" value="UniProtKB-ARBA"/>
</dbReference>
<keyword evidence="6 9" id="KW-1133">Transmembrane helix</keyword>
<feature type="transmembrane region" description="Helical" evidence="9">
    <location>
        <begin position="369"/>
        <end position="390"/>
    </location>
</feature>
<feature type="transmembrane region" description="Helical" evidence="9">
    <location>
        <begin position="222"/>
        <end position="244"/>
    </location>
</feature>
<dbReference type="OrthoDB" id="8556356at2"/>
<keyword evidence="7 9" id="KW-0472">Membrane</keyword>
<evidence type="ECO:0000313" key="10">
    <source>
        <dbReference type="EMBL" id="RDK01337.1"/>
    </source>
</evidence>
<evidence type="ECO:0000313" key="11">
    <source>
        <dbReference type="Proteomes" id="UP000254875"/>
    </source>
</evidence>
<dbReference type="InterPro" id="IPR050297">
    <property type="entry name" value="LipidA_mod_glycosyltrf_83"/>
</dbReference>
<dbReference type="PANTHER" id="PTHR33908:SF11">
    <property type="entry name" value="MEMBRANE PROTEIN"/>
    <property type="match status" value="1"/>
</dbReference>
<sequence length="661" mass="71676">MHEKPSARWRTGHASAAASAEAADTAQERTRAASASAADSDAGSLDRAAAATASASAATAEPAPPASAADRISRGAARLRALSAARPLMWLAALAILCAWLLPGILGHEPWKQDETYTFGIIQHMLVTGDLIVPTNAGQPFVEKPPIYDWVAAGLAWMFGRYLPLHDAARLASALFAGLTVYYTARVARRAVDASRWLDVRVIATLALFASTLVVIKHVHDMMTDVALMAGAALGFCGLFELVLLHLRDEAQLPPVDERRRRHAMLGAAAMLGAGVGVSLLAKGLFVPLVFGATTFAMLLLYPVCRSGSFAGALGMAALVCAPFALIWPICLYLRSEALFRVWLWDNNVGRFFGFSVAELGSENESHLFVLRTVLSVGFPVVPLALAALAGGAWRRWRDPRVALPVIFAGTGFAVLQNSATVRELYILPFIAPLALLAMQGVEKLPQRLHTGWDRVSRVLFGSVAALAWIVWSIMSRPVDAHGSLHRLGRWLPLDWVMPVKPGLIAAGLLLTLGWLCLLPVFKHTGKWRGALSWCAGAIVAWGLVSTLLLPWLDYGKSYRSVFESLGARVNIEWKDGDCMASHGLGESEAPMLYYYTGIEHQPTKNTETTACTWLIEQSRRDNARTPPGDWRLFWSGARPGDDDELLRVFVRTPAPAARGN</sequence>
<feature type="transmembrane region" description="Helical" evidence="9">
    <location>
        <begin position="402"/>
        <end position="420"/>
    </location>
</feature>
<feature type="transmembrane region" description="Helical" evidence="9">
    <location>
        <begin position="168"/>
        <end position="185"/>
    </location>
</feature>
<dbReference type="Proteomes" id="UP000254875">
    <property type="component" value="Unassembled WGS sequence"/>
</dbReference>
<feature type="region of interest" description="Disordered" evidence="8">
    <location>
        <begin position="1"/>
        <end position="43"/>
    </location>
</feature>
<evidence type="ECO:0000256" key="1">
    <source>
        <dbReference type="ARBA" id="ARBA00004651"/>
    </source>
</evidence>
<protein>
    <submittedName>
        <fullName evidence="10">Glycosyl transferase</fullName>
    </submittedName>
</protein>
<evidence type="ECO:0000256" key="8">
    <source>
        <dbReference type="SAM" id="MobiDB-lite"/>
    </source>
</evidence>
<feature type="transmembrane region" description="Helical" evidence="9">
    <location>
        <begin position="531"/>
        <end position="553"/>
    </location>
</feature>
<proteinExistence type="predicted"/>
<feature type="transmembrane region" description="Helical" evidence="9">
    <location>
        <begin position="197"/>
        <end position="216"/>
    </location>
</feature>
<name>A0A370N6V1_9BURK</name>
<evidence type="ECO:0000256" key="7">
    <source>
        <dbReference type="ARBA" id="ARBA00023136"/>
    </source>
</evidence>
<dbReference type="GO" id="GO:0016763">
    <property type="term" value="F:pentosyltransferase activity"/>
    <property type="evidence" value="ECO:0007669"/>
    <property type="project" value="TreeGrafter"/>
</dbReference>
<keyword evidence="5 9" id="KW-0812">Transmembrane</keyword>
<comment type="subcellular location">
    <subcellularLocation>
        <location evidence="1">Cell membrane</location>
        <topology evidence="1">Multi-pass membrane protein</topology>
    </subcellularLocation>
</comment>
<dbReference type="PANTHER" id="PTHR33908">
    <property type="entry name" value="MANNOSYLTRANSFERASE YKCB-RELATED"/>
    <property type="match status" value="1"/>
</dbReference>
<dbReference type="AlphaFoldDB" id="A0A370N6V1"/>
<accession>A0A370N6V1</accession>
<reference evidence="11" key="1">
    <citation type="submission" date="2018-05" db="EMBL/GenBank/DDBJ databases">
        <authorList>
            <person name="Feng T."/>
        </authorList>
    </citation>
    <scope>NUCLEOTIDE SEQUENCE [LARGE SCALE GENOMIC DNA]</scope>
    <source>
        <strain evidence="11">S27</strain>
    </source>
</reference>
<feature type="transmembrane region" description="Helical" evidence="9">
    <location>
        <begin position="457"/>
        <end position="476"/>
    </location>
</feature>
<evidence type="ECO:0000256" key="3">
    <source>
        <dbReference type="ARBA" id="ARBA00022676"/>
    </source>
</evidence>
<dbReference type="EMBL" id="QHKS01000011">
    <property type="protein sequence ID" value="RDK01337.1"/>
    <property type="molecule type" value="Genomic_DNA"/>
</dbReference>
<gene>
    <name evidence="10" type="ORF">DLM46_18765</name>
</gene>
<feature type="transmembrane region" description="Helical" evidence="9">
    <location>
        <begin position="496"/>
        <end position="519"/>
    </location>
</feature>
<comment type="caution">
    <text evidence="10">The sequence shown here is derived from an EMBL/GenBank/DDBJ whole genome shotgun (WGS) entry which is preliminary data.</text>
</comment>
<organism evidence="10 11">
    <name type="scientific">Paraburkholderia lacunae</name>
    <dbReference type="NCBI Taxonomy" id="2211104"/>
    <lineage>
        <taxon>Bacteria</taxon>
        <taxon>Pseudomonadati</taxon>
        <taxon>Pseudomonadota</taxon>
        <taxon>Betaproteobacteria</taxon>
        <taxon>Burkholderiales</taxon>
        <taxon>Burkholderiaceae</taxon>
        <taxon>Paraburkholderia</taxon>
    </lineage>
</organism>